<keyword evidence="10" id="KW-0915">Sodium</keyword>
<feature type="transmembrane region" description="Helical" evidence="10">
    <location>
        <begin position="36"/>
        <end position="62"/>
    </location>
</feature>
<evidence type="ECO:0000256" key="8">
    <source>
        <dbReference type="ARBA" id="ARBA00035585"/>
    </source>
</evidence>
<evidence type="ECO:0000256" key="2">
    <source>
        <dbReference type="ARBA" id="ARBA00022475"/>
    </source>
</evidence>
<protein>
    <recommendedName>
        <fullName evidence="10">Fluoride-specific ion channel FluC</fullName>
    </recommendedName>
</protein>
<evidence type="ECO:0000256" key="9">
    <source>
        <dbReference type="ARBA" id="ARBA00049940"/>
    </source>
</evidence>
<comment type="subcellular location">
    <subcellularLocation>
        <location evidence="1 10">Cell membrane</location>
        <topology evidence="1 10">Multi-pass membrane protein</topology>
    </subcellularLocation>
</comment>
<evidence type="ECO:0000256" key="7">
    <source>
        <dbReference type="ARBA" id="ARBA00035120"/>
    </source>
</evidence>
<feature type="binding site" evidence="10">
    <location>
        <position position="82"/>
    </location>
    <ligand>
        <name>Na(+)</name>
        <dbReference type="ChEBI" id="CHEBI:29101"/>
        <note>structural</note>
    </ligand>
</feature>
<dbReference type="Pfam" id="PF02537">
    <property type="entry name" value="CRCB"/>
    <property type="match status" value="1"/>
</dbReference>
<keyword evidence="10" id="KW-0479">Metal-binding</keyword>
<keyword evidence="3 10" id="KW-0812">Transmembrane</keyword>
<dbReference type="InterPro" id="IPR003691">
    <property type="entry name" value="FluC"/>
</dbReference>
<organism evidence="11 12">
    <name type="scientific">Tractidigestivibacter montrealensis</name>
    <dbReference type="NCBI Taxonomy" id="2972466"/>
    <lineage>
        <taxon>Bacteria</taxon>
        <taxon>Bacillati</taxon>
        <taxon>Actinomycetota</taxon>
        <taxon>Coriobacteriia</taxon>
        <taxon>Coriobacteriales</taxon>
        <taxon>Atopobiaceae</taxon>
        <taxon>Tractidigestivibacter</taxon>
    </lineage>
</organism>
<dbReference type="RefSeq" id="WP_258498986.1">
    <property type="nucleotide sequence ID" value="NZ_JANSKA010000003.1"/>
</dbReference>
<keyword evidence="2 10" id="KW-1003">Cell membrane</keyword>
<comment type="caution">
    <text evidence="11">The sequence shown here is derived from an EMBL/GenBank/DDBJ whole genome shotgun (WGS) entry which is preliminary data.</text>
</comment>
<evidence type="ECO:0000256" key="10">
    <source>
        <dbReference type="HAMAP-Rule" id="MF_00454"/>
    </source>
</evidence>
<gene>
    <name evidence="10 11" type="primary">crcB</name>
    <name evidence="10" type="synonym">fluC</name>
    <name evidence="11" type="ORF">NVS32_05530</name>
</gene>
<evidence type="ECO:0000256" key="3">
    <source>
        <dbReference type="ARBA" id="ARBA00022692"/>
    </source>
</evidence>
<evidence type="ECO:0000256" key="4">
    <source>
        <dbReference type="ARBA" id="ARBA00022989"/>
    </source>
</evidence>
<feature type="transmembrane region" description="Helical" evidence="10">
    <location>
        <begin position="101"/>
        <end position="121"/>
    </location>
</feature>
<dbReference type="HAMAP" id="MF_00454">
    <property type="entry name" value="FluC"/>
    <property type="match status" value="1"/>
</dbReference>
<sequence>MPALLDCLAVCAGGALGSLARYLISVAPFKSVGDAGFPLATLVTNIVGAFVIGLIVAAVAAGHELDSRLVLFLKVGVCGGFTTFSTFALESVGLVQRGEPLVAVAYVMLSAGLGMGAVLLAQQVAA</sequence>
<comment type="similarity">
    <text evidence="7 10">Belongs to the fluoride channel Fluc/FEX (TC 1.A.43) family.</text>
</comment>
<feature type="binding site" evidence="10">
    <location>
        <position position="79"/>
    </location>
    <ligand>
        <name>Na(+)</name>
        <dbReference type="ChEBI" id="CHEBI:29101"/>
        <note>structural</note>
    </ligand>
</feature>
<keyword evidence="10" id="KW-0406">Ion transport</keyword>
<evidence type="ECO:0000313" key="12">
    <source>
        <dbReference type="Proteomes" id="UP001204320"/>
    </source>
</evidence>
<proteinExistence type="inferred from homology"/>
<evidence type="ECO:0000256" key="6">
    <source>
        <dbReference type="ARBA" id="ARBA00023303"/>
    </source>
</evidence>
<comment type="function">
    <text evidence="9 10">Fluoride-specific ion channel. Important for reducing fluoride concentration in the cell, thus reducing its toxicity.</text>
</comment>
<evidence type="ECO:0000313" key="11">
    <source>
        <dbReference type="EMBL" id="MCR9036411.1"/>
    </source>
</evidence>
<evidence type="ECO:0000256" key="5">
    <source>
        <dbReference type="ARBA" id="ARBA00023136"/>
    </source>
</evidence>
<evidence type="ECO:0000256" key="1">
    <source>
        <dbReference type="ARBA" id="ARBA00004651"/>
    </source>
</evidence>
<dbReference type="NCBIfam" id="TIGR00494">
    <property type="entry name" value="crcB"/>
    <property type="match status" value="1"/>
</dbReference>
<keyword evidence="4 10" id="KW-1133">Transmembrane helix</keyword>
<comment type="catalytic activity">
    <reaction evidence="8">
        <text>fluoride(in) = fluoride(out)</text>
        <dbReference type="Rhea" id="RHEA:76159"/>
        <dbReference type="ChEBI" id="CHEBI:17051"/>
    </reaction>
    <physiologicalReaction direction="left-to-right" evidence="8">
        <dbReference type="Rhea" id="RHEA:76160"/>
    </physiologicalReaction>
</comment>
<comment type="activity regulation">
    <text evidence="10">Na(+) is not transported, but it plays an essential structural role and its presence is essential for fluoride channel function.</text>
</comment>
<dbReference type="EMBL" id="JANSKA010000003">
    <property type="protein sequence ID" value="MCR9036411.1"/>
    <property type="molecule type" value="Genomic_DNA"/>
</dbReference>
<keyword evidence="6 10" id="KW-0407">Ion channel</keyword>
<keyword evidence="10" id="KW-0813">Transport</keyword>
<accession>A0ABT1Z868</accession>
<dbReference type="PANTHER" id="PTHR28259">
    <property type="entry name" value="FLUORIDE EXPORT PROTEIN 1-RELATED"/>
    <property type="match status" value="1"/>
</dbReference>
<keyword evidence="5 10" id="KW-0472">Membrane</keyword>
<name>A0ABT1Z868_9ACTN</name>
<dbReference type="PANTHER" id="PTHR28259:SF1">
    <property type="entry name" value="FLUORIDE EXPORT PROTEIN 1-RELATED"/>
    <property type="match status" value="1"/>
</dbReference>
<dbReference type="Proteomes" id="UP001204320">
    <property type="component" value="Unassembled WGS sequence"/>
</dbReference>
<reference evidence="11 12" key="1">
    <citation type="submission" date="2022-08" db="EMBL/GenBank/DDBJ databases">
        <title>Tractidigestivibacter montrealensis type strain KD21.</title>
        <authorList>
            <person name="Diop K."/>
            <person name="Richard C."/>
            <person name="Routy B."/>
        </authorList>
    </citation>
    <scope>NUCLEOTIDE SEQUENCE [LARGE SCALE GENOMIC DNA]</scope>
    <source>
        <strain evidence="11 12">KD21</strain>
    </source>
</reference>
<keyword evidence="12" id="KW-1185">Reference proteome</keyword>
<feature type="transmembrane region" description="Helical" evidence="10">
    <location>
        <begin position="69"/>
        <end position="89"/>
    </location>
</feature>